<feature type="compositionally biased region" description="Basic and acidic residues" evidence="1">
    <location>
        <begin position="1138"/>
        <end position="1149"/>
    </location>
</feature>
<feature type="compositionally biased region" description="Basic and acidic residues" evidence="1">
    <location>
        <begin position="754"/>
        <end position="772"/>
    </location>
</feature>
<feature type="region of interest" description="Disordered" evidence="1">
    <location>
        <begin position="276"/>
        <end position="310"/>
    </location>
</feature>
<feature type="compositionally biased region" description="Basic residues" evidence="1">
    <location>
        <begin position="878"/>
        <end position="889"/>
    </location>
</feature>
<feature type="compositionally biased region" description="Polar residues" evidence="1">
    <location>
        <begin position="285"/>
        <end position="310"/>
    </location>
</feature>
<feature type="region of interest" description="Disordered" evidence="1">
    <location>
        <begin position="58"/>
        <end position="130"/>
    </location>
</feature>
<feature type="compositionally biased region" description="Basic and acidic residues" evidence="1">
    <location>
        <begin position="58"/>
        <end position="84"/>
    </location>
</feature>
<protein>
    <recommendedName>
        <fullName evidence="4">Microtubule-associated protein futsch-like</fullName>
    </recommendedName>
</protein>
<feature type="compositionally biased region" description="Polar residues" evidence="1">
    <location>
        <begin position="1437"/>
        <end position="1452"/>
    </location>
</feature>
<feature type="compositionally biased region" description="Polar residues" evidence="1">
    <location>
        <begin position="736"/>
        <end position="751"/>
    </location>
</feature>
<feature type="region of interest" description="Disordered" evidence="1">
    <location>
        <begin position="475"/>
        <end position="555"/>
    </location>
</feature>
<feature type="region of interest" description="Disordered" evidence="1">
    <location>
        <begin position="395"/>
        <end position="435"/>
    </location>
</feature>
<proteinExistence type="predicted"/>
<feature type="region of interest" description="Disordered" evidence="1">
    <location>
        <begin position="1378"/>
        <end position="1640"/>
    </location>
</feature>
<feature type="compositionally biased region" description="Low complexity" evidence="1">
    <location>
        <begin position="713"/>
        <end position="728"/>
    </location>
</feature>
<feature type="region of interest" description="Disordered" evidence="1">
    <location>
        <begin position="214"/>
        <end position="258"/>
    </location>
</feature>
<feature type="compositionally biased region" description="Polar residues" evidence="1">
    <location>
        <begin position="918"/>
        <end position="935"/>
    </location>
</feature>
<comment type="caution">
    <text evidence="2">The sequence shown here is derived from an EMBL/GenBank/DDBJ whole genome shotgun (WGS) entry which is preliminary data.</text>
</comment>
<feature type="compositionally biased region" description="Basic and acidic residues" evidence="1">
    <location>
        <begin position="1519"/>
        <end position="1530"/>
    </location>
</feature>
<feature type="compositionally biased region" description="Basic and acidic residues" evidence="1">
    <location>
        <begin position="537"/>
        <end position="550"/>
    </location>
</feature>
<evidence type="ECO:0000256" key="1">
    <source>
        <dbReference type="SAM" id="MobiDB-lite"/>
    </source>
</evidence>
<feature type="region of interest" description="Disordered" evidence="1">
    <location>
        <begin position="687"/>
        <end position="1014"/>
    </location>
</feature>
<feature type="compositionally biased region" description="Basic and acidic residues" evidence="1">
    <location>
        <begin position="1573"/>
        <end position="1582"/>
    </location>
</feature>
<sequence>MTFTPRDAKDVSNLVAKKLELYMNVERREDRFDPQGYLRTTPKMKTMDLMYQMLDKAELNGKSKNSPRERRHPSPRDRGPEGLKGRKSSREKKERTKDKETDGGDNKREGNSEREKNKKRERQKMIRPKLVDNSRCVVPRKEADRITLTVNKIFEEQDLDRLHVIHRYRPHSPDVAALTENGKVLGYTRHVGSALHGDHYVDFYLKEGLQTGKAEHSKRLQRLKEEKEKSDTRSTKTIGRDSSSMKSQDTGHDWASKSKMRDILSPLASSTSYESVSSAGASGRRTPSSQRPVYTTFLSSTPMSSRASAGQTLESKLGYKVLNKIEDGKSAVCLDSGRGEGGLLAGEKWEAGCCDGGGGRQMDDSGTDVMGAGSVSARQESRAELASSEDYCKFSAGKDTSSVSESRQDVESVLSKNPAEGAVRDNEEEPLKTPADPIYLRDVQMSYKRYRNPDAGFVLTGLGAAEISPRGFSGLVSARSTQSEPAKPSRRRSVRSRNNLPSEISPFPTTVSEDGSSTTRTICSSSVISSTPRKALSHREPIRPIKDKGKGGSQSLEPVRAVLETPDVPRLGLTSDLNDTNRSLFSNGRMEPAEDYTTAEQLVRQHPDTRASEGGVSSRARERDYANKDGRAEERCFEDIKLKDGGSVGLQGSMIDEDNLMEINANPEVCGMPAEVVLDGNSIQTAQKNNEKTISESTTAANTGKVETDRQSVKSGSSRQSSSSSRGSKNSKREQVTPNASLSQAATQPTPTLEIERGEDQGRNTELDRGHETPGSSTGTSHREKKKAIERGDDLSETLQEENRLSQSARRRGQSQYRTTTRSERGMEREYFTPHAHQAEQYVLPNDAQMEDSLVDASELNSRPSSAASSDTSQVSGGKRKKKSLRRFSKSSNVVAPEQEPVVRPTSAASEDGRGDDSNSVASGPQTSASNQVKQSPGEDEEVQRPASATSQVSQKSQVTARSVSSRGSVNGKDRPGKRQSYHVANAESFGRGSDDNSHQAAPEVLVEARAQTSVSAAKEAETQQLQITGEAASNVAEIKTNISQTERLGRETMIEPLQGEKQVLAGDKMSRVSSAKSDVEHVEQHTEGQSLQEKQVLTGDKASRVSSAKSAVEHVEQHTEGQSLQGKQASSSSEALPPEKVKIKEEPARTSPETVCVQDEESNREKAEQIDQGHKSPPPVSGEVVTGTARQVYLPEDDTGVCAGQDNYLGMGDHDQMVEQNKKLGQSHTGHAPSKDDGPSGDVAAQEKAFIDSSDTTEIVKAPVSASVSLEADNTVIDFRPSSASTAKSFTVDHENGNQQTVKEKQRVKAVQPSRIVEVTESEGTPTPGRDTHRAIYSNNEIIQTNYVTPTQAMKNKQGADTEQVLDLAKISAGPHMSEDIDVLHPGMKKRDSKSSIRSKNSASEEKDGPLVNTTKDREDNIANISLNQKKIEAQNGKNISTSTNKTTDLKMSNGRPPSASSQKSIDKAKVDERPPSASSQKLEDKVKVNERSPSASSQKLEDKVKVDERPPSASSQKLEDNVKVDERPPSASSQKSSDKVKVDERSPSASSQKLEDKVKVNERPPSASSQKLEDKVKVNERPPSASSQKLEDKTKVDERPPSASSQKLEDKAKVDERPPSASSQKSSDKVKVDGKSPS</sequence>
<feature type="region of interest" description="Disordered" evidence="1">
    <location>
        <begin position="357"/>
        <end position="380"/>
    </location>
</feature>
<feature type="compositionally biased region" description="Basic and acidic residues" evidence="1">
    <location>
        <begin position="1501"/>
        <end position="1512"/>
    </location>
</feature>
<dbReference type="Proteomes" id="UP000762676">
    <property type="component" value="Unassembled WGS sequence"/>
</dbReference>
<evidence type="ECO:0000313" key="3">
    <source>
        <dbReference type="Proteomes" id="UP000762676"/>
    </source>
</evidence>
<feature type="compositionally biased region" description="Basic and acidic residues" evidence="1">
    <location>
        <begin position="821"/>
        <end position="832"/>
    </location>
</feature>
<feature type="compositionally biased region" description="Polar residues" evidence="1">
    <location>
        <begin position="498"/>
        <end position="532"/>
    </location>
</feature>
<feature type="compositionally biased region" description="Basic and acidic residues" evidence="1">
    <location>
        <begin position="422"/>
        <end position="431"/>
    </location>
</feature>
<feature type="compositionally biased region" description="Basic and acidic residues" evidence="1">
    <location>
        <begin position="1555"/>
        <end position="1564"/>
    </location>
</feature>
<feature type="compositionally biased region" description="Basic and acidic residues" evidence="1">
    <location>
        <begin position="1591"/>
        <end position="1602"/>
    </location>
</feature>
<evidence type="ECO:0008006" key="4">
    <source>
        <dbReference type="Google" id="ProtNLM"/>
    </source>
</evidence>
<feature type="compositionally biased region" description="Basic and acidic residues" evidence="1">
    <location>
        <begin position="1538"/>
        <end position="1548"/>
    </location>
</feature>
<feature type="compositionally biased region" description="Basic and acidic residues" evidence="1">
    <location>
        <begin position="1609"/>
        <end position="1620"/>
    </location>
</feature>
<gene>
    <name evidence="2" type="ORF">ElyMa_002193900</name>
</gene>
<feature type="compositionally biased region" description="Basic and acidic residues" evidence="1">
    <location>
        <begin position="1483"/>
        <end position="1492"/>
    </location>
</feature>
<feature type="compositionally biased region" description="Basic and acidic residues" evidence="1">
    <location>
        <begin position="1162"/>
        <end position="1175"/>
    </location>
</feature>
<feature type="region of interest" description="Disordered" evidence="1">
    <location>
        <begin position="1048"/>
        <end position="1185"/>
    </location>
</feature>
<feature type="compositionally biased region" description="Basic and acidic residues" evidence="1">
    <location>
        <begin position="1628"/>
        <end position="1640"/>
    </location>
</feature>
<feature type="compositionally biased region" description="Polar residues" evidence="1">
    <location>
        <begin position="235"/>
        <end position="248"/>
    </location>
</feature>
<feature type="compositionally biased region" description="Basic and acidic residues" evidence="1">
    <location>
        <begin position="1466"/>
        <end position="1476"/>
    </location>
</feature>
<feature type="compositionally biased region" description="Polar residues" evidence="1">
    <location>
        <begin position="1121"/>
        <end position="1135"/>
    </location>
</feature>
<feature type="compositionally biased region" description="Polar residues" evidence="1">
    <location>
        <begin position="947"/>
        <end position="969"/>
    </location>
</feature>
<feature type="compositionally biased region" description="Basic and acidic residues" evidence="1">
    <location>
        <begin position="1213"/>
        <end position="1223"/>
    </location>
</feature>
<reference evidence="2 3" key="1">
    <citation type="journal article" date="2021" name="Elife">
        <title>Chloroplast acquisition without the gene transfer in kleptoplastic sea slugs, Plakobranchus ocellatus.</title>
        <authorList>
            <person name="Maeda T."/>
            <person name="Takahashi S."/>
            <person name="Yoshida T."/>
            <person name="Shimamura S."/>
            <person name="Takaki Y."/>
            <person name="Nagai Y."/>
            <person name="Toyoda A."/>
            <person name="Suzuki Y."/>
            <person name="Arimoto A."/>
            <person name="Ishii H."/>
            <person name="Satoh N."/>
            <person name="Nishiyama T."/>
            <person name="Hasebe M."/>
            <person name="Maruyama T."/>
            <person name="Minagawa J."/>
            <person name="Obokata J."/>
            <person name="Shigenobu S."/>
        </authorList>
    </citation>
    <scope>NUCLEOTIDE SEQUENCE [LARGE SCALE GENOMIC DNA]</scope>
</reference>
<feature type="compositionally biased region" description="Basic and acidic residues" evidence="1">
    <location>
        <begin position="1078"/>
        <end position="1087"/>
    </location>
</feature>
<feature type="compositionally biased region" description="Basic and acidic residues" evidence="1">
    <location>
        <begin position="91"/>
        <end position="118"/>
    </location>
</feature>
<feature type="compositionally biased region" description="Low complexity" evidence="1">
    <location>
        <begin position="858"/>
        <end position="877"/>
    </location>
</feature>
<feature type="compositionally biased region" description="Basic and acidic residues" evidence="1">
    <location>
        <begin position="1378"/>
        <end position="1396"/>
    </location>
</feature>
<dbReference type="EMBL" id="BMAT01004551">
    <property type="protein sequence ID" value="GFR75658.1"/>
    <property type="molecule type" value="Genomic_DNA"/>
</dbReference>
<evidence type="ECO:0000313" key="2">
    <source>
        <dbReference type="EMBL" id="GFR75658.1"/>
    </source>
</evidence>
<name>A0AAV4FQP7_9GAST</name>
<organism evidence="2 3">
    <name type="scientific">Elysia marginata</name>
    <dbReference type="NCBI Taxonomy" id="1093978"/>
    <lineage>
        <taxon>Eukaryota</taxon>
        <taxon>Metazoa</taxon>
        <taxon>Spiralia</taxon>
        <taxon>Lophotrochozoa</taxon>
        <taxon>Mollusca</taxon>
        <taxon>Gastropoda</taxon>
        <taxon>Heterobranchia</taxon>
        <taxon>Euthyneura</taxon>
        <taxon>Panpulmonata</taxon>
        <taxon>Sacoglossa</taxon>
        <taxon>Placobranchoidea</taxon>
        <taxon>Plakobranchidae</taxon>
        <taxon>Elysia</taxon>
    </lineage>
</organism>
<feature type="compositionally biased region" description="Basic and acidic residues" evidence="1">
    <location>
        <begin position="1404"/>
        <end position="1422"/>
    </location>
</feature>
<feature type="compositionally biased region" description="Basic and acidic residues" evidence="1">
    <location>
        <begin position="249"/>
        <end position="258"/>
    </location>
</feature>
<accession>A0AAV4FQP7</accession>
<feature type="compositionally biased region" description="Basic and acidic residues" evidence="1">
    <location>
        <begin position="214"/>
        <end position="234"/>
    </location>
</feature>
<feature type="region of interest" description="Disordered" evidence="1">
    <location>
        <begin position="1205"/>
        <end position="1246"/>
    </location>
</feature>
<feature type="region of interest" description="Disordered" evidence="1">
    <location>
        <begin position="607"/>
        <end position="627"/>
    </location>
</feature>
<keyword evidence="3" id="KW-1185">Reference proteome</keyword>